<evidence type="ECO:0000256" key="4">
    <source>
        <dbReference type="ARBA" id="ARBA00022980"/>
    </source>
</evidence>
<evidence type="ECO:0000256" key="5">
    <source>
        <dbReference type="ARBA" id="ARBA00023274"/>
    </source>
</evidence>
<protein>
    <recommendedName>
        <fullName evidence="6">Large ribosomal subunit protein bL9c</fullName>
    </recommendedName>
</protein>
<comment type="subcellular location">
    <subcellularLocation>
        <location evidence="6">Plastid</location>
        <location evidence="6">Chloroplast</location>
    </subcellularLocation>
</comment>
<comment type="function">
    <text evidence="6">Binds to the 23S rRNA.</text>
</comment>
<gene>
    <name evidence="6 8" type="primary">rpl9</name>
    <name evidence="8" type="ORF">J0158_212</name>
</gene>
<name>A0A1G4NUV1_9FLOR</name>
<keyword evidence="8" id="KW-0934">Plastid</keyword>
<dbReference type="SUPFAM" id="SSF55653">
    <property type="entry name" value="Ribosomal protein L9 C-domain"/>
    <property type="match status" value="1"/>
</dbReference>
<evidence type="ECO:0000256" key="3">
    <source>
        <dbReference type="ARBA" id="ARBA00022884"/>
    </source>
</evidence>
<dbReference type="InterPro" id="IPR009027">
    <property type="entry name" value="Ribosomal_bL9/RNase_H1_N"/>
</dbReference>
<dbReference type="HAMAP" id="MF_00503">
    <property type="entry name" value="Ribosomal_bL9"/>
    <property type="match status" value="1"/>
</dbReference>
<dbReference type="PANTHER" id="PTHR21368">
    <property type="entry name" value="50S RIBOSOMAL PROTEIN L9"/>
    <property type="match status" value="1"/>
</dbReference>
<evidence type="ECO:0000256" key="1">
    <source>
        <dbReference type="ARBA" id="ARBA00010605"/>
    </source>
</evidence>
<dbReference type="InterPro" id="IPR036935">
    <property type="entry name" value="Ribosomal_bL9_N_sf"/>
</dbReference>
<keyword evidence="8" id="KW-0150">Chloroplast</keyword>
<dbReference type="GeneID" id="30000533"/>
<keyword evidence="3 6" id="KW-0694">RNA-binding</keyword>
<comment type="similarity">
    <text evidence="1 6">Belongs to the bacterial ribosomal protein bL9 family.</text>
</comment>
<dbReference type="InterPro" id="IPR020070">
    <property type="entry name" value="Ribosomal_bL9_N"/>
</dbReference>
<geneLocation type="chloroplast" evidence="8"/>
<evidence type="ECO:0000256" key="6">
    <source>
        <dbReference type="HAMAP-Rule" id="MF_00503"/>
    </source>
</evidence>
<accession>A0A1G4NUV1</accession>
<dbReference type="InterPro" id="IPR036791">
    <property type="entry name" value="Ribosomal_bL9_C_sf"/>
</dbReference>
<dbReference type="InterPro" id="IPR020069">
    <property type="entry name" value="Ribosomal_bL9_C"/>
</dbReference>
<dbReference type="AlphaFoldDB" id="A0A1G4NUV1"/>
<sequence length="156" mass="17757">MAKKKIQIILNSTQKHLGQSGSVLQVAQGYARNYLFPQKLAEPVTKHRLNYIQHKKTQEDLLNKEKRKVAIDIKSQLEAIYKFSIKRKVSDKNSIFGSVTDKDIVDIISQTTGITLHKPHIEIPPIKTIGLYDICITLVNEVNINLKLQILPETTQ</sequence>
<dbReference type="SUPFAM" id="SSF55658">
    <property type="entry name" value="L9 N-domain-like"/>
    <property type="match status" value="1"/>
</dbReference>
<dbReference type="GO" id="GO:0005840">
    <property type="term" value="C:ribosome"/>
    <property type="evidence" value="ECO:0007669"/>
    <property type="project" value="UniProtKB-KW"/>
</dbReference>
<dbReference type="InterPro" id="IPR000244">
    <property type="entry name" value="Ribosomal_bL9"/>
</dbReference>
<evidence type="ECO:0000259" key="7">
    <source>
        <dbReference type="PROSITE" id="PS00651"/>
    </source>
</evidence>
<dbReference type="GO" id="GO:0003735">
    <property type="term" value="F:structural constituent of ribosome"/>
    <property type="evidence" value="ECO:0007669"/>
    <property type="project" value="InterPro"/>
</dbReference>
<reference evidence="8" key="2">
    <citation type="submission" date="2016-10" db="EMBL/GenBank/DDBJ databases">
        <authorList>
            <person name="de Groot N.N."/>
        </authorList>
    </citation>
    <scope>NUCLEOTIDE SEQUENCE</scope>
    <source>
        <strain evidence="8">J.0158</strain>
    </source>
</reference>
<dbReference type="PROSITE" id="PS00651">
    <property type="entry name" value="RIBOSOMAL_L9"/>
    <property type="match status" value="1"/>
</dbReference>
<dbReference type="Gene3D" id="3.40.5.10">
    <property type="entry name" value="Ribosomal protein L9, N-terminal domain"/>
    <property type="match status" value="1"/>
</dbReference>
<dbReference type="Pfam" id="PF03948">
    <property type="entry name" value="Ribosomal_L9_C"/>
    <property type="match status" value="1"/>
</dbReference>
<organism evidence="8">
    <name type="scientific">Izziella formosana</name>
    <dbReference type="NCBI Taxonomy" id="1653389"/>
    <lineage>
        <taxon>Eukaryota</taxon>
        <taxon>Rhodophyta</taxon>
        <taxon>Florideophyceae</taxon>
        <taxon>Nemaliophycidae</taxon>
        <taxon>Nemaliales</taxon>
        <taxon>Liagoraceae</taxon>
        <taxon>Izziella</taxon>
    </lineage>
</organism>
<proteinExistence type="inferred from homology"/>
<keyword evidence="5 6" id="KW-0687">Ribonucleoprotein</keyword>
<dbReference type="InterPro" id="IPR020594">
    <property type="entry name" value="Ribosomal_bL9_bac/chp"/>
</dbReference>
<dbReference type="RefSeq" id="YP_009314196.1">
    <property type="nucleotide sequence ID" value="NC_031660.1"/>
</dbReference>
<dbReference type="GO" id="GO:0019843">
    <property type="term" value="F:rRNA binding"/>
    <property type="evidence" value="ECO:0007669"/>
    <property type="project" value="UniProtKB-UniRule"/>
</dbReference>
<keyword evidence="2 6" id="KW-0699">rRNA-binding</keyword>
<dbReference type="EMBL" id="LT622868">
    <property type="protein sequence ID" value="SCW22450.1"/>
    <property type="molecule type" value="Genomic_DNA"/>
</dbReference>
<keyword evidence="4 6" id="KW-0689">Ribosomal protein</keyword>
<dbReference type="GO" id="GO:0006412">
    <property type="term" value="P:translation"/>
    <property type="evidence" value="ECO:0007669"/>
    <property type="project" value="UniProtKB-UniRule"/>
</dbReference>
<evidence type="ECO:0000313" key="8">
    <source>
        <dbReference type="EMBL" id="SCW22450.1"/>
    </source>
</evidence>
<feature type="domain" description="Ribosomal protein L9" evidence="7">
    <location>
        <begin position="18"/>
        <end position="45"/>
    </location>
</feature>
<evidence type="ECO:0000256" key="2">
    <source>
        <dbReference type="ARBA" id="ARBA00022730"/>
    </source>
</evidence>
<dbReference type="GO" id="GO:0009507">
    <property type="term" value="C:chloroplast"/>
    <property type="evidence" value="ECO:0007669"/>
    <property type="project" value="UniProtKB-SubCell"/>
</dbReference>
<reference evidence="8" key="1">
    <citation type="submission" date="2016-10" db="EMBL/GenBank/DDBJ databases">
        <title>Chloroplast genomes as a tool to resolve red algal phylogenies: a case study in the Nemaliales.</title>
        <authorList>
            <person name="Costa J.F."/>
            <person name="Lin S.M."/>
            <person name="Macaya E.C."/>
            <person name="Fernandez-Garcia C."/>
            <person name="Verbruggen H."/>
        </authorList>
    </citation>
    <scope>NUCLEOTIDE SEQUENCE</scope>
    <source>
        <strain evidence="8">J.0158</strain>
    </source>
</reference>
<dbReference type="Gene3D" id="3.10.430.100">
    <property type="entry name" value="Ribosomal protein L9, C-terminal domain"/>
    <property type="match status" value="1"/>
</dbReference>
<dbReference type="GO" id="GO:1990904">
    <property type="term" value="C:ribonucleoprotein complex"/>
    <property type="evidence" value="ECO:0007669"/>
    <property type="project" value="UniProtKB-KW"/>
</dbReference>
<dbReference type="NCBIfam" id="TIGR00158">
    <property type="entry name" value="L9"/>
    <property type="match status" value="1"/>
</dbReference>
<dbReference type="Pfam" id="PF01281">
    <property type="entry name" value="Ribosomal_L9_N"/>
    <property type="match status" value="1"/>
</dbReference>